<dbReference type="GO" id="GO:0020037">
    <property type="term" value="F:heme binding"/>
    <property type="evidence" value="ECO:0007669"/>
    <property type="project" value="InterPro"/>
</dbReference>
<dbReference type="PRINTS" id="PR00385">
    <property type="entry name" value="P450"/>
</dbReference>
<dbReference type="SUPFAM" id="SSF48264">
    <property type="entry name" value="Cytochrome P450"/>
    <property type="match status" value="1"/>
</dbReference>
<name>A0A9P6KQX0_9PLEO</name>
<dbReference type="GO" id="GO:0005506">
    <property type="term" value="F:iron ion binding"/>
    <property type="evidence" value="ECO:0007669"/>
    <property type="project" value="InterPro"/>
</dbReference>
<dbReference type="PRINTS" id="PR00463">
    <property type="entry name" value="EP450I"/>
</dbReference>
<dbReference type="InterPro" id="IPR050121">
    <property type="entry name" value="Cytochrome_P450_monoxygenase"/>
</dbReference>
<evidence type="ECO:0000313" key="3">
    <source>
        <dbReference type="EMBL" id="KAF9735550.1"/>
    </source>
</evidence>
<keyword evidence="2" id="KW-0479">Metal-binding</keyword>
<feature type="binding site" description="axial binding residue" evidence="2">
    <location>
        <position position="497"/>
    </location>
    <ligand>
        <name>heme</name>
        <dbReference type="ChEBI" id="CHEBI:30413"/>
    </ligand>
    <ligandPart>
        <name>Fe</name>
        <dbReference type="ChEBI" id="CHEBI:18248"/>
    </ligandPart>
</feature>
<comment type="similarity">
    <text evidence="1">Belongs to the cytochrome P450 family.</text>
</comment>
<proteinExistence type="inferred from homology"/>
<dbReference type="Gene3D" id="1.10.630.10">
    <property type="entry name" value="Cytochrome P450"/>
    <property type="match status" value="1"/>
</dbReference>
<comment type="cofactor">
    <cofactor evidence="2">
        <name>heme</name>
        <dbReference type="ChEBI" id="CHEBI:30413"/>
    </cofactor>
</comment>
<evidence type="ECO:0000256" key="2">
    <source>
        <dbReference type="PIRSR" id="PIRSR602401-1"/>
    </source>
</evidence>
<dbReference type="OrthoDB" id="1470350at2759"/>
<dbReference type="PANTHER" id="PTHR24305">
    <property type="entry name" value="CYTOCHROME P450"/>
    <property type="match status" value="1"/>
</dbReference>
<reference evidence="3" key="1">
    <citation type="journal article" date="2020" name="Mol. Plant Microbe Interact.">
        <title>Genome Sequence of the Biocontrol Agent Coniothyrium minitans strain Conio (IMI 134523).</title>
        <authorList>
            <person name="Patel D."/>
            <person name="Shittu T.A."/>
            <person name="Baroncelli R."/>
            <person name="Muthumeenakshi S."/>
            <person name="Osborne T.H."/>
            <person name="Janganan T.K."/>
            <person name="Sreenivasaprasad S."/>
        </authorList>
    </citation>
    <scope>NUCLEOTIDE SEQUENCE</scope>
    <source>
        <strain evidence="3">Conio</strain>
    </source>
</reference>
<sequence length="569" mass="64094">MLVAVLTSLLAVPGLFFIWSALSLQANKKKAETTGLPLLVRWVTPINPFWLLCGSSIVLKCRAWGIGTKNFHRFYTFGWEANERHIVHEELGPAFMLVSPGGNWLCVSDASVFAEVIHRRTDFRRNMEQFELLNVYGKNLATTDDEEWQKHRKITAITFTERNNELVWKQSISQARGMIEYWLKHQHVNTTADDTKIFTLNVLAAAIFNKSYSYHGAAEAKAEEKDDNDSHLYRDSLGRILGHVIPILICGEQGLKAWWTPKTWKEVSNSIATFRSYVTGLINEERANIERGEQNNQHLVAAVVRACEREKHEASGGKRTATLTEQEIISNMFVYAFAGNDTTAIVLNHLLVNLAAHPDSQEWVAEEIRHYLPDNDRTTWAYTTFPKLKRCQAVIMEALRLAHPLGQLVKGTGAFPQTIQIGSRAVTLPPNTVIQLSLAAMHTHPTYWGQDPLQWNPSRFITTPPTDAIVNAPIEAEILASDTAPHFLPWATGQRVCPGRKFSQVELVAALAVLLRDHVVSPQPNAGESLEAARKRVFATGLEIEHEGSILHEMRHSKSIALTWRRRGE</sequence>
<dbReference type="Pfam" id="PF00067">
    <property type="entry name" value="p450"/>
    <property type="match status" value="1"/>
</dbReference>
<gene>
    <name evidence="3" type="ORF">PMIN01_06955</name>
</gene>
<protein>
    <submittedName>
        <fullName evidence="3">Cytochrome P450</fullName>
    </submittedName>
</protein>
<evidence type="ECO:0000313" key="4">
    <source>
        <dbReference type="Proteomes" id="UP000756921"/>
    </source>
</evidence>
<dbReference type="GO" id="GO:0016705">
    <property type="term" value="F:oxidoreductase activity, acting on paired donors, with incorporation or reduction of molecular oxygen"/>
    <property type="evidence" value="ECO:0007669"/>
    <property type="project" value="InterPro"/>
</dbReference>
<dbReference type="InterPro" id="IPR036396">
    <property type="entry name" value="Cyt_P450_sf"/>
</dbReference>
<keyword evidence="2" id="KW-0408">Iron</keyword>
<evidence type="ECO:0000256" key="1">
    <source>
        <dbReference type="ARBA" id="ARBA00010617"/>
    </source>
</evidence>
<dbReference type="EMBL" id="WJXW01000006">
    <property type="protein sequence ID" value="KAF9735550.1"/>
    <property type="molecule type" value="Genomic_DNA"/>
</dbReference>
<dbReference type="AlphaFoldDB" id="A0A9P6KQX0"/>
<dbReference type="Proteomes" id="UP000756921">
    <property type="component" value="Unassembled WGS sequence"/>
</dbReference>
<dbReference type="InterPro" id="IPR002401">
    <property type="entry name" value="Cyt_P450_E_grp-I"/>
</dbReference>
<organism evidence="3 4">
    <name type="scientific">Paraphaeosphaeria minitans</name>
    <dbReference type="NCBI Taxonomy" id="565426"/>
    <lineage>
        <taxon>Eukaryota</taxon>
        <taxon>Fungi</taxon>
        <taxon>Dikarya</taxon>
        <taxon>Ascomycota</taxon>
        <taxon>Pezizomycotina</taxon>
        <taxon>Dothideomycetes</taxon>
        <taxon>Pleosporomycetidae</taxon>
        <taxon>Pleosporales</taxon>
        <taxon>Massarineae</taxon>
        <taxon>Didymosphaeriaceae</taxon>
        <taxon>Paraphaeosphaeria</taxon>
    </lineage>
</organism>
<keyword evidence="2" id="KW-0349">Heme</keyword>
<comment type="caution">
    <text evidence="3">The sequence shown here is derived from an EMBL/GenBank/DDBJ whole genome shotgun (WGS) entry which is preliminary data.</text>
</comment>
<dbReference type="GO" id="GO:0004497">
    <property type="term" value="F:monooxygenase activity"/>
    <property type="evidence" value="ECO:0007669"/>
    <property type="project" value="InterPro"/>
</dbReference>
<accession>A0A9P6KQX0</accession>
<keyword evidence="4" id="KW-1185">Reference proteome</keyword>
<dbReference type="PANTHER" id="PTHR24305:SF166">
    <property type="entry name" value="CYTOCHROME P450 12A4, MITOCHONDRIAL-RELATED"/>
    <property type="match status" value="1"/>
</dbReference>
<dbReference type="InterPro" id="IPR001128">
    <property type="entry name" value="Cyt_P450"/>
</dbReference>